<dbReference type="NCBIfam" id="TIGR02090">
    <property type="entry name" value="LEU1_arch"/>
    <property type="match status" value="1"/>
</dbReference>
<accession>A0A0W8F6U8</accession>
<evidence type="ECO:0000256" key="8">
    <source>
        <dbReference type="ARBA" id="ARBA00023304"/>
    </source>
</evidence>
<dbReference type="Gene3D" id="3.30.160.270">
    <property type="match status" value="1"/>
</dbReference>
<dbReference type="CDD" id="cd07940">
    <property type="entry name" value="DRE_TIM_IPMS"/>
    <property type="match status" value="1"/>
</dbReference>
<dbReference type="InterPro" id="IPR036230">
    <property type="entry name" value="LeuA_allosteric_dom_sf"/>
</dbReference>
<dbReference type="PANTHER" id="PTHR10277">
    <property type="entry name" value="HOMOCITRATE SYNTHASE-RELATED"/>
    <property type="match status" value="1"/>
</dbReference>
<dbReference type="SUPFAM" id="SSF51569">
    <property type="entry name" value="Aldolase"/>
    <property type="match status" value="1"/>
</dbReference>
<dbReference type="NCBIfam" id="NF002085">
    <property type="entry name" value="PRK00915.1-2"/>
    <property type="match status" value="1"/>
</dbReference>
<dbReference type="GO" id="GO:0019298">
    <property type="term" value="P:coenzyme B biosynthetic process"/>
    <property type="evidence" value="ECO:0007669"/>
    <property type="project" value="TreeGrafter"/>
</dbReference>
<dbReference type="InterPro" id="IPR050073">
    <property type="entry name" value="2-IPM_HCS-like"/>
</dbReference>
<evidence type="ECO:0000256" key="6">
    <source>
        <dbReference type="ARBA" id="ARBA00022605"/>
    </source>
</evidence>
<dbReference type="InterPro" id="IPR054691">
    <property type="entry name" value="LeuA/HCS_post-cat"/>
</dbReference>
<gene>
    <name evidence="11" type="ORF">ASZ90_013688</name>
</gene>
<dbReference type="SMART" id="SM00917">
    <property type="entry name" value="LeuA_dimer"/>
    <property type="match status" value="1"/>
</dbReference>
<dbReference type="SUPFAM" id="SSF110921">
    <property type="entry name" value="2-isopropylmalate synthase LeuA, allosteric (dimerisation) domain"/>
    <property type="match status" value="1"/>
</dbReference>
<dbReference type="Pfam" id="PF08502">
    <property type="entry name" value="LeuA_dimer"/>
    <property type="match status" value="1"/>
</dbReference>
<evidence type="ECO:0000313" key="11">
    <source>
        <dbReference type="EMBL" id="KUG16599.1"/>
    </source>
</evidence>
<name>A0A0W8F6U8_9ZZZZ</name>
<evidence type="ECO:0000256" key="9">
    <source>
        <dbReference type="ARBA" id="ARBA00030312"/>
    </source>
</evidence>
<dbReference type="Gene3D" id="1.10.238.260">
    <property type="match status" value="1"/>
</dbReference>
<dbReference type="AlphaFoldDB" id="A0A0W8F6U8"/>
<dbReference type="PROSITE" id="PS50991">
    <property type="entry name" value="PYR_CT"/>
    <property type="match status" value="1"/>
</dbReference>
<dbReference type="FunFam" id="3.30.160.270:FF:000003">
    <property type="entry name" value="2-isopropylmalate synthase"/>
    <property type="match status" value="1"/>
</dbReference>
<comment type="caution">
    <text evidence="11">The sequence shown here is derived from an EMBL/GenBank/DDBJ whole genome shotgun (WGS) entry which is preliminary data.</text>
</comment>
<dbReference type="EC" id="2.3.3.13" evidence="4"/>
<dbReference type="InterPro" id="IPR000891">
    <property type="entry name" value="PYR_CT"/>
</dbReference>
<evidence type="ECO:0000256" key="1">
    <source>
        <dbReference type="ARBA" id="ARBA00000064"/>
    </source>
</evidence>
<sequence length="518" mass="56036">MKPLWGIVFYDVHSLVNEKVRIFDTTLRDGEQTPGVSLTTDEKIQIARQLDKLGVNVIEAGFPVSSKGEFDSVRQIARSGLQAQVCGLSRIVKKDAQACLDADVDLVHVFSPTSDIQIAHTIKMSHDEIVEGAMRTVELVKDNGRTCLFSAMDATRTSPEFLHRIFKAVEEVHCDIINIPDTVGVAVPSSFYRLVKDICDDVHMVVDVHCHNDFGLAVANSLAAVEAGAREVQVCVNGLGERAGNANLAEVVMGLHSIYNAKTSIKTEYLVETARMIERLTKVKIPITAPIVGENAFSHESGIHSHGIIENSKTFEPGIMTPEMVGHKRRIVLGKHTGKHAVAKVLEEAGYRPSNEQLQEILERIKELGDKGKQVGNIDLQTIADVVIGDVAKESQAVVLKEVSVMTGNIITPTATVKAMVRGKEKVLANTGVGPVDAAVNAVQGLLDSDTSIHLCDFRIEAISGGADALAEVVIGVEDDRGRRVSARSAREDIVMASVEALVSAINRLMLLEEAAAR</sequence>
<dbReference type="PROSITE" id="PS00815">
    <property type="entry name" value="AIPM_HOMOCIT_SYNTH_1"/>
    <property type="match status" value="1"/>
</dbReference>
<keyword evidence="7 11" id="KW-0808">Transferase</keyword>
<keyword evidence="6" id="KW-0028">Amino-acid biosynthesis</keyword>
<dbReference type="FunFam" id="1.10.238.260:FF:000001">
    <property type="entry name" value="2-isopropylmalate synthase"/>
    <property type="match status" value="1"/>
</dbReference>
<keyword evidence="11" id="KW-0012">Acyltransferase</keyword>
<keyword evidence="8" id="KW-0100">Branched-chain amino acid biosynthesis</keyword>
<organism evidence="11">
    <name type="scientific">hydrocarbon metagenome</name>
    <dbReference type="NCBI Taxonomy" id="938273"/>
    <lineage>
        <taxon>unclassified sequences</taxon>
        <taxon>metagenomes</taxon>
        <taxon>ecological metagenomes</taxon>
    </lineage>
</organism>
<comment type="catalytic activity">
    <reaction evidence="1">
        <text>3-methyl-2-oxobutanoate + acetyl-CoA + H2O = (2S)-2-isopropylmalate + CoA + H(+)</text>
        <dbReference type="Rhea" id="RHEA:21524"/>
        <dbReference type="ChEBI" id="CHEBI:1178"/>
        <dbReference type="ChEBI" id="CHEBI:11851"/>
        <dbReference type="ChEBI" id="CHEBI:15377"/>
        <dbReference type="ChEBI" id="CHEBI:15378"/>
        <dbReference type="ChEBI" id="CHEBI:57287"/>
        <dbReference type="ChEBI" id="CHEBI:57288"/>
        <dbReference type="EC" id="2.3.3.13"/>
    </reaction>
</comment>
<dbReference type="FunFam" id="3.20.20.70:FF:000010">
    <property type="entry name" value="2-isopropylmalate synthase"/>
    <property type="match status" value="1"/>
</dbReference>
<evidence type="ECO:0000256" key="4">
    <source>
        <dbReference type="ARBA" id="ARBA00012973"/>
    </source>
</evidence>
<keyword evidence="5" id="KW-0432">Leucine biosynthesis</keyword>
<feature type="domain" description="Pyruvate carboxyltransferase" evidence="10">
    <location>
        <begin position="20"/>
        <end position="271"/>
    </location>
</feature>
<comment type="similarity">
    <text evidence="3">Belongs to the alpha-IPM synthase/homocitrate synthase family.</text>
</comment>
<dbReference type="InterPro" id="IPR011830">
    <property type="entry name" value="LEU1_arch"/>
</dbReference>
<dbReference type="InterPro" id="IPR013709">
    <property type="entry name" value="2-isopropylmalate_synth_dimer"/>
</dbReference>
<dbReference type="Pfam" id="PF00682">
    <property type="entry name" value="HMGL-like"/>
    <property type="match status" value="1"/>
</dbReference>
<comment type="pathway">
    <text evidence="2">Amino-acid biosynthesis; L-leucine biosynthesis; L-leucine from 3-methyl-2-oxobutanoate: step 1/4.</text>
</comment>
<dbReference type="GO" id="GO:0003852">
    <property type="term" value="F:2-isopropylmalate synthase activity"/>
    <property type="evidence" value="ECO:0007669"/>
    <property type="project" value="UniProtKB-EC"/>
</dbReference>
<proteinExistence type="inferred from homology"/>
<dbReference type="PANTHER" id="PTHR10277:SF9">
    <property type="entry name" value="2-ISOPROPYLMALATE SYNTHASE 1, CHLOROPLASTIC-RELATED"/>
    <property type="match status" value="1"/>
</dbReference>
<dbReference type="PROSITE" id="PS00816">
    <property type="entry name" value="AIPM_HOMOCIT_SYNTH_2"/>
    <property type="match status" value="1"/>
</dbReference>
<dbReference type="EMBL" id="LNQE01001487">
    <property type="protein sequence ID" value="KUG16599.1"/>
    <property type="molecule type" value="Genomic_DNA"/>
</dbReference>
<dbReference type="InterPro" id="IPR002034">
    <property type="entry name" value="AIPM/Hcit_synth_CS"/>
</dbReference>
<evidence type="ECO:0000256" key="2">
    <source>
        <dbReference type="ARBA" id="ARBA00004689"/>
    </source>
</evidence>
<evidence type="ECO:0000256" key="5">
    <source>
        <dbReference type="ARBA" id="ARBA00022430"/>
    </source>
</evidence>
<dbReference type="Gene3D" id="3.20.20.70">
    <property type="entry name" value="Aldolase class I"/>
    <property type="match status" value="1"/>
</dbReference>
<evidence type="ECO:0000256" key="7">
    <source>
        <dbReference type="ARBA" id="ARBA00022679"/>
    </source>
</evidence>
<evidence type="ECO:0000259" key="10">
    <source>
        <dbReference type="PROSITE" id="PS50991"/>
    </source>
</evidence>
<protein>
    <recommendedName>
        <fullName evidence="4">2-isopropylmalate synthase</fullName>
        <ecNumber evidence="4">2.3.3.13</ecNumber>
    </recommendedName>
    <alternativeName>
        <fullName evidence="9">Alpha-isopropylmalate synthase</fullName>
    </alternativeName>
</protein>
<dbReference type="GO" id="GO:0009098">
    <property type="term" value="P:L-leucine biosynthetic process"/>
    <property type="evidence" value="ECO:0007669"/>
    <property type="project" value="UniProtKB-KW"/>
</dbReference>
<dbReference type="Pfam" id="PF22617">
    <property type="entry name" value="HCS_D2"/>
    <property type="match status" value="1"/>
</dbReference>
<dbReference type="InterPro" id="IPR013785">
    <property type="entry name" value="Aldolase_TIM"/>
</dbReference>
<evidence type="ECO:0000256" key="3">
    <source>
        <dbReference type="ARBA" id="ARBA00006154"/>
    </source>
</evidence>
<reference evidence="11" key="1">
    <citation type="journal article" date="2015" name="Proc. Natl. Acad. Sci. U.S.A.">
        <title>Networks of energetic and metabolic interactions define dynamics in microbial communities.</title>
        <authorList>
            <person name="Embree M."/>
            <person name="Liu J.K."/>
            <person name="Al-Bassam M.M."/>
            <person name="Zengler K."/>
        </authorList>
    </citation>
    <scope>NUCLEOTIDE SEQUENCE</scope>
</reference>